<keyword evidence="10" id="KW-0378">Hydrolase</keyword>
<evidence type="ECO:0000256" key="7">
    <source>
        <dbReference type="ARBA" id="ARBA00022737"/>
    </source>
</evidence>
<dbReference type="InterPro" id="IPR015887">
    <property type="entry name" value="DNA_glyclase_Znf_dom_DNA_BS"/>
</dbReference>
<evidence type="ECO:0000256" key="2">
    <source>
        <dbReference type="ARBA" id="ARBA00004286"/>
    </source>
</evidence>
<keyword evidence="29" id="KW-1185">Reference proteome</keyword>
<evidence type="ECO:0000256" key="18">
    <source>
        <dbReference type="ARBA" id="ARBA00044632"/>
    </source>
</evidence>
<evidence type="ECO:0000256" key="1">
    <source>
        <dbReference type="ARBA" id="ARBA00004123"/>
    </source>
</evidence>
<evidence type="ECO:0000256" key="6">
    <source>
        <dbReference type="ARBA" id="ARBA00022723"/>
    </source>
</evidence>
<dbReference type="InterPro" id="IPR012319">
    <property type="entry name" value="FPG_cat"/>
</dbReference>
<keyword evidence="15" id="KW-0539">Nucleus</keyword>
<evidence type="ECO:0000256" key="13">
    <source>
        <dbReference type="ARBA" id="ARBA00023204"/>
    </source>
</evidence>
<evidence type="ECO:0000256" key="16">
    <source>
        <dbReference type="ARBA" id="ARBA00023268"/>
    </source>
</evidence>
<evidence type="ECO:0000259" key="24">
    <source>
        <dbReference type="PROSITE" id="PS50199"/>
    </source>
</evidence>
<dbReference type="PROSITE" id="PS51068">
    <property type="entry name" value="FPG_CAT"/>
    <property type="match status" value="1"/>
</dbReference>
<comment type="catalytic activity">
    <reaction evidence="18">
        <text>2'-deoxyribonucleotide-(2'-deoxyribose 5'-phosphate)-2'-deoxyribonucleotide-DNA = a 3'-end 2'-deoxyribonucleotide-(2,3-dehydro-2,3-deoxyribose 5'-phosphate)-DNA + a 5'-end 5'-phospho-2'-deoxyribonucleoside-DNA + H(+)</text>
        <dbReference type="Rhea" id="RHEA:66592"/>
        <dbReference type="Rhea" id="RHEA-COMP:13180"/>
        <dbReference type="Rhea" id="RHEA-COMP:16897"/>
        <dbReference type="Rhea" id="RHEA-COMP:17067"/>
        <dbReference type="ChEBI" id="CHEBI:15378"/>
        <dbReference type="ChEBI" id="CHEBI:136412"/>
        <dbReference type="ChEBI" id="CHEBI:157695"/>
        <dbReference type="ChEBI" id="CHEBI:167181"/>
        <dbReference type="EC" id="4.2.99.18"/>
    </reaction>
</comment>
<dbReference type="EMBL" id="CAXKWB010004480">
    <property type="protein sequence ID" value="CAL4073817.1"/>
    <property type="molecule type" value="Genomic_DNA"/>
</dbReference>
<dbReference type="SUPFAM" id="SSF46946">
    <property type="entry name" value="S13-like H2TH domain"/>
    <property type="match status" value="1"/>
</dbReference>
<dbReference type="PROSITE" id="PS01358">
    <property type="entry name" value="ZF_RANBP2_1"/>
    <property type="match status" value="1"/>
</dbReference>
<feature type="domain" description="FPG-type" evidence="25">
    <location>
        <begin position="225"/>
        <end position="259"/>
    </location>
</feature>
<keyword evidence="5" id="KW-0158">Chromosome</keyword>
<keyword evidence="16" id="KW-0511">Multifunctional enzyme</keyword>
<evidence type="ECO:0000256" key="19">
    <source>
        <dbReference type="ARBA" id="ARBA00073168"/>
    </source>
</evidence>
<dbReference type="Gene3D" id="1.10.8.50">
    <property type="match status" value="1"/>
</dbReference>
<dbReference type="InterPro" id="IPR035937">
    <property type="entry name" value="FPG_N"/>
</dbReference>
<evidence type="ECO:0000256" key="17">
    <source>
        <dbReference type="ARBA" id="ARBA00023295"/>
    </source>
</evidence>
<evidence type="ECO:0000256" key="4">
    <source>
        <dbReference type="ARBA" id="ARBA00012720"/>
    </source>
</evidence>
<feature type="domain" description="Formamidopyrimidine-DNA glycosylase catalytic" evidence="26">
    <location>
        <begin position="2"/>
        <end position="132"/>
    </location>
</feature>
<dbReference type="InterPro" id="IPR001876">
    <property type="entry name" value="Znf_RanBP2"/>
</dbReference>
<comment type="similarity">
    <text evidence="3">Belongs to the FPG family.</text>
</comment>
<dbReference type="GO" id="GO:0019104">
    <property type="term" value="F:DNA N-glycosylase activity"/>
    <property type="evidence" value="ECO:0007669"/>
    <property type="project" value="InterPro"/>
</dbReference>
<dbReference type="InterPro" id="IPR036443">
    <property type="entry name" value="Znf_RanBP2_sf"/>
</dbReference>
<gene>
    <name evidence="28" type="ORF">MNOR_LOCUS9304</name>
</gene>
<keyword evidence="9 23" id="KW-0863">Zinc-finger</keyword>
<keyword evidence="13" id="KW-0234">DNA repair</keyword>
<dbReference type="GO" id="GO:0003684">
    <property type="term" value="F:damaged DNA binding"/>
    <property type="evidence" value="ECO:0007669"/>
    <property type="project" value="InterPro"/>
</dbReference>
<name>A0AAV2QBJ1_MEGNR</name>
<keyword evidence="8" id="KW-0227">DNA damage</keyword>
<sequence length="531" mass="60047">MVEGPGCTLNGERLKKRGVGQQVKAVSGTTASKQTKCEGSPYDILLGMTLTDVKTLGKELFAFFEKDVCIRMHFLMNGSLRFMHDNRPVKKDEQPLLIITLTSEEVTLYEGNAQIRSSEECQQRYKDMQDVDICTSNFNAVRATNLVMDHPDRLVCDVILDQLVMPGVGNIIKNEALFNAGINPNAKVKELSKDLIAHLVKMNRDFTNIFYDCRKNGKNLQRHFRVYNKTQCVQCKVRLIKCKPGELVRPTFFCPSCQINTTMPAMKKINNSMLGWVGSKEQSPWICQACTLENKPANNRCAICLTPRIISKANPSKTCGTPPTKDLSTTFNETQENCNLKRKHPGTPEVQVGKFKFRMLSKSPPDPSKVTSTPNHTLLSQEHTVKTNQSNNLSQTPSYIDSSKDFYKTYVPVLHEGCTGLPKGAIVKNILCSGHKQAAKKNQVHKNNENKGRIFYSCSRRQGQSCNFFQWADDHHPKCHCGKITVERQSLKQNHNNMRPFFCCSGPRSKQCNFFVWADQVNKLEKPLKKL</sequence>
<dbReference type="Pfam" id="PF01149">
    <property type="entry name" value="Fapy_DNA_glyco"/>
    <property type="match status" value="1"/>
</dbReference>
<keyword evidence="12" id="KW-0238">DNA-binding</keyword>
<evidence type="ECO:0000256" key="21">
    <source>
        <dbReference type="ARBA" id="ARBA00082922"/>
    </source>
</evidence>
<keyword evidence="11" id="KW-0862">Zinc</keyword>
<evidence type="ECO:0000259" key="26">
    <source>
        <dbReference type="PROSITE" id="PS51068"/>
    </source>
</evidence>
<feature type="domain" description="GRF-type" evidence="27">
    <location>
        <begin position="479"/>
        <end position="521"/>
    </location>
</feature>
<dbReference type="EC" id="4.2.99.18" evidence="4"/>
<dbReference type="SUPFAM" id="SSF81624">
    <property type="entry name" value="N-terminal domain of MutM-like DNA repair proteins"/>
    <property type="match status" value="1"/>
</dbReference>
<dbReference type="SMART" id="SM01232">
    <property type="entry name" value="H2TH"/>
    <property type="match status" value="1"/>
</dbReference>
<accession>A0AAV2QBJ1</accession>
<dbReference type="PROSITE" id="PS51066">
    <property type="entry name" value="ZF_FPG_2"/>
    <property type="match status" value="1"/>
</dbReference>
<dbReference type="PROSITE" id="PS51999">
    <property type="entry name" value="ZF_GRF"/>
    <property type="match status" value="2"/>
</dbReference>
<feature type="non-terminal residue" evidence="28">
    <location>
        <position position="531"/>
    </location>
</feature>
<evidence type="ECO:0000259" key="27">
    <source>
        <dbReference type="PROSITE" id="PS51999"/>
    </source>
</evidence>
<dbReference type="PANTHER" id="PTHR22993">
    <property type="entry name" value="FORMAMIDOPYRIMIDINE-DNA GLYCOSYLASE"/>
    <property type="match status" value="1"/>
</dbReference>
<evidence type="ECO:0000256" key="20">
    <source>
        <dbReference type="ARBA" id="ARBA00081871"/>
    </source>
</evidence>
<keyword evidence="17" id="KW-0326">Glycosidase</keyword>
<dbReference type="AlphaFoldDB" id="A0AAV2QBJ1"/>
<dbReference type="InterPro" id="IPR010666">
    <property type="entry name" value="Znf_GRF"/>
</dbReference>
<dbReference type="FunFam" id="1.10.8.50:FF:000008">
    <property type="entry name" value="Nei-like DNA glycosylase 3"/>
    <property type="match status" value="1"/>
</dbReference>
<evidence type="ECO:0000256" key="12">
    <source>
        <dbReference type="ARBA" id="ARBA00023125"/>
    </source>
</evidence>
<reference evidence="28 29" key="1">
    <citation type="submission" date="2024-05" db="EMBL/GenBank/DDBJ databases">
        <authorList>
            <person name="Wallberg A."/>
        </authorList>
    </citation>
    <scope>NUCLEOTIDE SEQUENCE [LARGE SCALE GENOMIC DNA]</scope>
</reference>
<feature type="domain" description="RanBP2-type" evidence="24">
    <location>
        <begin position="280"/>
        <end position="310"/>
    </location>
</feature>
<evidence type="ECO:0000313" key="29">
    <source>
        <dbReference type="Proteomes" id="UP001497623"/>
    </source>
</evidence>
<evidence type="ECO:0000256" key="5">
    <source>
        <dbReference type="ARBA" id="ARBA00022454"/>
    </source>
</evidence>
<evidence type="ECO:0000256" key="15">
    <source>
        <dbReference type="ARBA" id="ARBA00023242"/>
    </source>
</evidence>
<dbReference type="SUPFAM" id="SSF90209">
    <property type="entry name" value="Ran binding protein zinc finger-like"/>
    <property type="match status" value="1"/>
</dbReference>
<keyword evidence="14" id="KW-0456">Lyase</keyword>
<protein>
    <recommendedName>
        <fullName evidence="19">Endonuclease 8-like 3</fullName>
        <ecNumber evidence="4">4.2.99.18</ecNumber>
    </recommendedName>
    <alternativeName>
        <fullName evidence="20">DNA glycosylase/AP lyase Neil3</fullName>
    </alternativeName>
    <alternativeName>
        <fullName evidence="22">Endonuclease VIII-like 3</fullName>
    </alternativeName>
    <alternativeName>
        <fullName evidence="21">Nei-like protein 3</fullName>
    </alternativeName>
</protein>
<keyword evidence="7" id="KW-0677">Repeat</keyword>
<dbReference type="Gene3D" id="3.20.190.10">
    <property type="entry name" value="MutM-like, N-terminal"/>
    <property type="match status" value="1"/>
</dbReference>
<dbReference type="GO" id="GO:0005694">
    <property type="term" value="C:chromosome"/>
    <property type="evidence" value="ECO:0007669"/>
    <property type="project" value="UniProtKB-SubCell"/>
</dbReference>
<dbReference type="InterPro" id="IPR010979">
    <property type="entry name" value="Ribosomal_uS13-like_H2TH"/>
</dbReference>
<evidence type="ECO:0000256" key="3">
    <source>
        <dbReference type="ARBA" id="ARBA00009409"/>
    </source>
</evidence>
<evidence type="ECO:0000256" key="11">
    <source>
        <dbReference type="ARBA" id="ARBA00022833"/>
    </source>
</evidence>
<dbReference type="Proteomes" id="UP001497623">
    <property type="component" value="Unassembled WGS sequence"/>
</dbReference>
<dbReference type="PROSITE" id="PS01242">
    <property type="entry name" value="ZF_FPG_1"/>
    <property type="match status" value="1"/>
</dbReference>
<dbReference type="GO" id="GO:0008270">
    <property type="term" value="F:zinc ion binding"/>
    <property type="evidence" value="ECO:0007669"/>
    <property type="project" value="UniProtKB-KW"/>
</dbReference>
<dbReference type="GO" id="GO:0005654">
    <property type="term" value="C:nucleoplasm"/>
    <property type="evidence" value="ECO:0007669"/>
    <property type="project" value="UniProtKB-ARBA"/>
</dbReference>
<dbReference type="InterPro" id="IPR000214">
    <property type="entry name" value="Znf_DNA_glyclase/AP_lyase"/>
</dbReference>
<feature type="domain" description="GRF-type" evidence="27">
    <location>
        <begin position="432"/>
        <end position="475"/>
    </location>
</feature>
<dbReference type="PROSITE" id="PS50199">
    <property type="entry name" value="ZF_RANBP2_2"/>
    <property type="match status" value="1"/>
</dbReference>
<comment type="subcellular location">
    <subcellularLocation>
        <location evidence="2">Chromosome</location>
    </subcellularLocation>
    <subcellularLocation>
        <location evidence="1">Nucleus</location>
    </subcellularLocation>
</comment>
<evidence type="ECO:0000259" key="25">
    <source>
        <dbReference type="PROSITE" id="PS51066"/>
    </source>
</evidence>
<dbReference type="Pfam" id="PF06839">
    <property type="entry name" value="Zn_ribbon_GRF"/>
    <property type="match status" value="2"/>
</dbReference>
<dbReference type="GO" id="GO:0006284">
    <property type="term" value="P:base-excision repair"/>
    <property type="evidence" value="ECO:0007669"/>
    <property type="project" value="InterPro"/>
</dbReference>
<dbReference type="PANTHER" id="PTHR22993:SF10">
    <property type="entry name" value="ENDONUCLEASE 8-LIKE 3"/>
    <property type="match status" value="1"/>
</dbReference>
<organism evidence="28 29">
    <name type="scientific">Meganyctiphanes norvegica</name>
    <name type="common">Northern krill</name>
    <name type="synonym">Thysanopoda norvegica</name>
    <dbReference type="NCBI Taxonomy" id="48144"/>
    <lineage>
        <taxon>Eukaryota</taxon>
        <taxon>Metazoa</taxon>
        <taxon>Ecdysozoa</taxon>
        <taxon>Arthropoda</taxon>
        <taxon>Crustacea</taxon>
        <taxon>Multicrustacea</taxon>
        <taxon>Malacostraca</taxon>
        <taxon>Eumalacostraca</taxon>
        <taxon>Eucarida</taxon>
        <taxon>Euphausiacea</taxon>
        <taxon>Euphausiidae</taxon>
        <taxon>Meganyctiphanes</taxon>
    </lineage>
</organism>
<evidence type="ECO:0000256" key="10">
    <source>
        <dbReference type="ARBA" id="ARBA00022801"/>
    </source>
</evidence>
<dbReference type="Pfam" id="PF06831">
    <property type="entry name" value="H2TH"/>
    <property type="match status" value="1"/>
</dbReference>
<evidence type="ECO:0000256" key="9">
    <source>
        <dbReference type="ARBA" id="ARBA00022771"/>
    </source>
</evidence>
<dbReference type="InterPro" id="IPR015886">
    <property type="entry name" value="H2TH_FPG"/>
</dbReference>
<dbReference type="Gene3D" id="4.10.1060.10">
    <property type="entry name" value="Zinc finger, RanBP2-type"/>
    <property type="match status" value="1"/>
</dbReference>
<evidence type="ECO:0000256" key="14">
    <source>
        <dbReference type="ARBA" id="ARBA00023239"/>
    </source>
</evidence>
<dbReference type="SMART" id="SM00547">
    <property type="entry name" value="ZnF_RBZ"/>
    <property type="match status" value="1"/>
</dbReference>
<comment type="caution">
    <text evidence="28">The sequence shown here is derived from an EMBL/GenBank/DDBJ whole genome shotgun (WGS) entry which is preliminary data.</text>
</comment>
<proteinExistence type="inferred from homology"/>
<evidence type="ECO:0000256" key="22">
    <source>
        <dbReference type="ARBA" id="ARBA00083341"/>
    </source>
</evidence>
<dbReference type="GO" id="GO:0140078">
    <property type="term" value="F:class I DNA-(apurinic or apyrimidinic site) endonuclease activity"/>
    <property type="evidence" value="ECO:0007669"/>
    <property type="project" value="UniProtKB-EC"/>
</dbReference>
<evidence type="ECO:0000256" key="8">
    <source>
        <dbReference type="ARBA" id="ARBA00022763"/>
    </source>
</evidence>
<keyword evidence="6" id="KW-0479">Metal-binding</keyword>
<evidence type="ECO:0000313" key="28">
    <source>
        <dbReference type="EMBL" id="CAL4073817.1"/>
    </source>
</evidence>
<evidence type="ECO:0000256" key="23">
    <source>
        <dbReference type="PROSITE-ProRule" id="PRU00322"/>
    </source>
</evidence>